<reference evidence="4 5" key="1">
    <citation type="submission" date="2022-06" db="EMBL/GenBank/DDBJ databases">
        <title>Actinoplanes abujensis sp. nov., isolated from Nigerian arid soil.</title>
        <authorList>
            <person name="Ding P."/>
        </authorList>
    </citation>
    <scope>NUCLEOTIDE SEQUENCE [LARGE SCALE GENOMIC DNA]</scope>
    <source>
        <strain evidence="5">TRM88002</strain>
    </source>
</reference>
<evidence type="ECO:0000313" key="4">
    <source>
        <dbReference type="EMBL" id="MCM4084354.1"/>
    </source>
</evidence>
<dbReference type="GO" id="GO:0016874">
    <property type="term" value="F:ligase activity"/>
    <property type="evidence" value="ECO:0007669"/>
    <property type="project" value="UniProtKB-KW"/>
</dbReference>
<dbReference type="Gene3D" id="3.40.50.12780">
    <property type="entry name" value="N-terminal domain of ligase-like"/>
    <property type="match status" value="1"/>
</dbReference>
<dbReference type="InterPro" id="IPR020845">
    <property type="entry name" value="AMP-binding_CS"/>
</dbReference>
<name>A0ABT0YE75_9ACTN</name>
<dbReference type="PANTHER" id="PTHR43272:SF33">
    <property type="entry name" value="AMP-BINDING DOMAIN-CONTAINING PROTEIN-RELATED"/>
    <property type="match status" value="1"/>
</dbReference>
<dbReference type="PANTHER" id="PTHR43272">
    <property type="entry name" value="LONG-CHAIN-FATTY-ACID--COA LIGASE"/>
    <property type="match status" value="1"/>
</dbReference>
<dbReference type="Pfam" id="PF23562">
    <property type="entry name" value="AMP-binding_C_3"/>
    <property type="match status" value="1"/>
</dbReference>
<dbReference type="InterPro" id="IPR000873">
    <property type="entry name" value="AMP-dep_synth/lig_dom"/>
</dbReference>
<dbReference type="InterPro" id="IPR042099">
    <property type="entry name" value="ANL_N_sf"/>
</dbReference>
<accession>A0ABT0YE75</accession>
<keyword evidence="1" id="KW-0547">Nucleotide-binding</keyword>
<organism evidence="4 5">
    <name type="scientific">Paractinoplanes hotanensis</name>
    <dbReference type="NCBI Taxonomy" id="2906497"/>
    <lineage>
        <taxon>Bacteria</taxon>
        <taxon>Bacillati</taxon>
        <taxon>Actinomycetota</taxon>
        <taxon>Actinomycetes</taxon>
        <taxon>Micromonosporales</taxon>
        <taxon>Micromonosporaceae</taxon>
        <taxon>Paractinoplanes</taxon>
    </lineage>
</organism>
<evidence type="ECO:0000259" key="3">
    <source>
        <dbReference type="Pfam" id="PF00501"/>
    </source>
</evidence>
<evidence type="ECO:0000313" key="5">
    <source>
        <dbReference type="Proteomes" id="UP001523216"/>
    </source>
</evidence>
<dbReference type="RefSeq" id="WP_251804107.1">
    <property type="nucleotide sequence ID" value="NZ_JAMQOL010000076.1"/>
</dbReference>
<keyword evidence="4" id="KW-0436">Ligase</keyword>
<dbReference type="PROSITE" id="PS00455">
    <property type="entry name" value="AMP_BINDING"/>
    <property type="match status" value="1"/>
</dbReference>
<evidence type="ECO:0000256" key="2">
    <source>
        <dbReference type="ARBA" id="ARBA00022840"/>
    </source>
</evidence>
<gene>
    <name evidence="4" type="ORF">LXN57_43155</name>
</gene>
<keyword evidence="5" id="KW-1185">Reference proteome</keyword>
<evidence type="ECO:0000256" key="1">
    <source>
        <dbReference type="ARBA" id="ARBA00022741"/>
    </source>
</evidence>
<proteinExistence type="predicted"/>
<dbReference type="SUPFAM" id="SSF56801">
    <property type="entry name" value="Acetyl-CoA synthetase-like"/>
    <property type="match status" value="1"/>
</dbReference>
<sequence>MSAVWSTPARYVAEPGVSAADDIVDNARVRPDHPAFARLVDGTWQSVTSKQFLDEVTSLASGLIAAGIGPGDRVGLMSSTRYEWTLCDFAIWTAGAISVPIYETSPPAQAEWILNDSGAVAVFAENDRCAAVLDAAATSPGLRRWQLDRDLDRLAAAGRTRPAAELAERRRMVGATTPATIVYTSGTTGRPKGCVLTHGNLVAEIRNVARADGVADGVLTEHSSLLLFLPLAHILARMVALVAVHNGTQLAHTSDLAGLADELPRYRPTIILGVPRVFEKLYDTARFIAVTGGHRHLFRAAESTAVAYSRSLETGRPGLPLRVAHRLFDRLVYAKVRATLGGRARHACSGGAPLGVRLGHFFRGCGVTVLEGWGLTETTSGTTLNLPAFQRIGTVGRPLPGCAVRVDADGEVLVKGPNVFAGYWRDAAATAGAFDTDGWLRTGDLGELDDGYLRITGRKKDLIVTASGKNVAPAPLEDRVRAHWLVGDCVVIGEARPYVAALVTLDPDGFARWKRQQGLAAAHGVAELLDHPNLVAEIQTAVDEANRTVSTAEGVRKFRVLAEPFQVGAELTPSQKVRREYVRSKLRPEIDELYAR</sequence>
<dbReference type="Pfam" id="PF00501">
    <property type="entry name" value="AMP-binding"/>
    <property type="match status" value="1"/>
</dbReference>
<dbReference type="CDD" id="cd05907">
    <property type="entry name" value="VL_LC_FACS_like"/>
    <property type="match status" value="1"/>
</dbReference>
<dbReference type="EMBL" id="JAMQOL010000076">
    <property type="protein sequence ID" value="MCM4084354.1"/>
    <property type="molecule type" value="Genomic_DNA"/>
</dbReference>
<dbReference type="Proteomes" id="UP001523216">
    <property type="component" value="Unassembled WGS sequence"/>
</dbReference>
<keyword evidence="2" id="KW-0067">ATP-binding</keyword>
<feature type="domain" description="AMP-dependent synthetase/ligase" evidence="3">
    <location>
        <begin position="25"/>
        <end position="424"/>
    </location>
</feature>
<protein>
    <submittedName>
        <fullName evidence="4">Long-chain fatty acid--CoA ligase</fullName>
    </submittedName>
</protein>
<comment type="caution">
    <text evidence="4">The sequence shown here is derived from an EMBL/GenBank/DDBJ whole genome shotgun (WGS) entry which is preliminary data.</text>
</comment>